<dbReference type="InterPro" id="IPR050263">
    <property type="entry name" value="Bact_Fimbrial_Adh_Pro"/>
</dbReference>
<evidence type="ECO:0000259" key="6">
    <source>
        <dbReference type="Pfam" id="PF00419"/>
    </source>
</evidence>
<dbReference type="SUPFAM" id="SSF49401">
    <property type="entry name" value="Bacterial adhesins"/>
    <property type="match status" value="1"/>
</dbReference>
<comment type="similarity">
    <text evidence="2">Belongs to the fimbrial protein family.</text>
</comment>
<accession>A0A4R3NE43</accession>
<protein>
    <submittedName>
        <fullName evidence="7">Fimbrial protein</fullName>
    </submittedName>
</protein>
<comment type="caution">
    <text evidence="7">The sequence shown here is derived from an EMBL/GenBank/DDBJ whole genome shotgun (WGS) entry which is preliminary data.</text>
</comment>
<feature type="chain" id="PRO_5020657786" evidence="5">
    <location>
        <begin position="23"/>
        <end position="358"/>
    </location>
</feature>
<dbReference type="OrthoDB" id="6556303at2"/>
<dbReference type="Proteomes" id="UP000295055">
    <property type="component" value="Unassembled WGS sequence"/>
</dbReference>
<dbReference type="InterPro" id="IPR000259">
    <property type="entry name" value="Adhesion_dom_fimbrial"/>
</dbReference>
<evidence type="ECO:0000313" key="8">
    <source>
        <dbReference type="Proteomes" id="UP000295055"/>
    </source>
</evidence>
<dbReference type="GO" id="GO:0043709">
    <property type="term" value="P:cell adhesion involved in single-species biofilm formation"/>
    <property type="evidence" value="ECO:0007669"/>
    <property type="project" value="TreeGrafter"/>
</dbReference>
<dbReference type="InterPro" id="IPR036937">
    <property type="entry name" value="Adhesion_dom_fimbrial_sf"/>
</dbReference>
<comment type="subcellular location">
    <subcellularLocation>
        <location evidence="1">Fimbrium</location>
    </subcellularLocation>
</comment>
<dbReference type="GO" id="GO:0009289">
    <property type="term" value="C:pilus"/>
    <property type="evidence" value="ECO:0007669"/>
    <property type="project" value="UniProtKB-SubCell"/>
</dbReference>
<keyword evidence="4" id="KW-0281">Fimbrium</keyword>
<proteinExistence type="inferred from homology"/>
<evidence type="ECO:0000256" key="5">
    <source>
        <dbReference type="SAM" id="SignalP"/>
    </source>
</evidence>
<dbReference type="Pfam" id="PF00419">
    <property type="entry name" value="Fimbrial"/>
    <property type="match status" value="1"/>
</dbReference>
<dbReference type="InterPro" id="IPR008966">
    <property type="entry name" value="Adhesion_dom_sf"/>
</dbReference>
<evidence type="ECO:0000256" key="4">
    <source>
        <dbReference type="ARBA" id="ARBA00023263"/>
    </source>
</evidence>
<reference evidence="7 8" key="1">
    <citation type="submission" date="2019-03" db="EMBL/GenBank/DDBJ databases">
        <title>Genomic analyses of the natural microbiome of Caenorhabditis elegans.</title>
        <authorList>
            <person name="Samuel B."/>
        </authorList>
    </citation>
    <scope>NUCLEOTIDE SEQUENCE [LARGE SCALE GENOMIC DNA]</scope>
    <source>
        <strain evidence="7 8">JUb102</strain>
    </source>
</reference>
<feature type="signal peptide" evidence="5">
    <location>
        <begin position="1"/>
        <end position="22"/>
    </location>
</feature>
<evidence type="ECO:0000256" key="1">
    <source>
        <dbReference type="ARBA" id="ARBA00004561"/>
    </source>
</evidence>
<name>A0A4R3NE43_9GAMM</name>
<keyword evidence="3 5" id="KW-0732">Signal</keyword>
<sequence length="358" mass="37682">MKKTTLALLFSSLLAVSQYASANCRQASTVTASPIAFNLSNDLTSSSTVVTKDSRTIFSGTFTCTNNGLLPNVVGIASPFQGRKATVGFNGGKQLVEVTVTQLEKNNVSNLSPGPHNANELNVNFTMQFTLVTVKPSSNYIEIAGSTATINPVVFASDASTLGLVQWLLDVVARLLAFLLGFVWTTQPDDIYLQPVQVTYSPITTTCNFSNQGLVVTLPPVSISTVKSATRAGYTPFNLNFTCSDFLAGGNASRDISIFLSSSSLLPADKTTMNNTASQGAAGVGFRLVMASNPNTPITLSNSVSAQSTATSIFTVAKGSPISPSFTLNMGAYYYPYTPAIVTQGPVSSTATVVMSYN</sequence>
<dbReference type="EMBL" id="SMAS01000010">
    <property type="protein sequence ID" value="TCT30225.1"/>
    <property type="molecule type" value="Genomic_DNA"/>
</dbReference>
<gene>
    <name evidence="7" type="ORF">EC835_11096</name>
</gene>
<dbReference type="PANTHER" id="PTHR33420">
    <property type="entry name" value="FIMBRIAL SUBUNIT ELFA-RELATED"/>
    <property type="match status" value="1"/>
</dbReference>
<dbReference type="Gene3D" id="2.60.40.1090">
    <property type="entry name" value="Fimbrial-type adhesion domain"/>
    <property type="match status" value="1"/>
</dbReference>
<evidence type="ECO:0000256" key="2">
    <source>
        <dbReference type="ARBA" id="ARBA00006671"/>
    </source>
</evidence>
<dbReference type="RefSeq" id="WP_132497129.1">
    <property type="nucleotide sequence ID" value="NZ_SMAS01000010.1"/>
</dbReference>
<evidence type="ECO:0000256" key="3">
    <source>
        <dbReference type="ARBA" id="ARBA00022729"/>
    </source>
</evidence>
<evidence type="ECO:0000313" key="7">
    <source>
        <dbReference type="EMBL" id="TCT30225.1"/>
    </source>
</evidence>
<dbReference type="AlphaFoldDB" id="A0A4R3NE43"/>
<feature type="domain" description="Fimbrial-type adhesion" evidence="6">
    <location>
        <begin position="202"/>
        <end position="357"/>
    </location>
</feature>
<organism evidence="7 8">
    <name type="scientific">Providencia alcalifaciens</name>
    <dbReference type="NCBI Taxonomy" id="126385"/>
    <lineage>
        <taxon>Bacteria</taxon>
        <taxon>Pseudomonadati</taxon>
        <taxon>Pseudomonadota</taxon>
        <taxon>Gammaproteobacteria</taxon>
        <taxon>Enterobacterales</taxon>
        <taxon>Morganellaceae</taxon>
        <taxon>Providencia</taxon>
    </lineage>
</organism>
<dbReference type="PANTHER" id="PTHR33420:SF3">
    <property type="entry name" value="FIMBRIAL SUBUNIT ELFA"/>
    <property type="match status" value="1"/>
</dbReference>